<feature type="binding site" evidence="3">
    <location>
        <position position="104"/>
    </location>
    <ligand>
        <name>substrate</name>
    </ligand>
</feature>
<accession>A0A843YPI0</accession>
<comment type="caution">
    <text evidence="5">The sequence shown here is derived from an EMBL/GenBank/DDBJ whole genome shotgun (WGS) entry which is preliminary data.</text>
</comment>
<organism evidence="5 6">
    <name type="scientific">Glaciimonas soli</name>
    <dbReference type="NCBI Taxonomy" id="2590999"/>
    <lineage>
        <taxon>Bacteria</taxon>
        <taxon>Pseudomonadati</taxon>
        <taxon>Pseudomonadota</taxon>
        <taxon>Betaproteobacteria</taxon>
        <taxon>Burkholderiales</taxon>
        <taxon>Oxalobacteraceae</taxon>
        <taxon>Glaciimonas</taxon>
    </lineage>
</organism>
<dbReference type="PRINTS" id="PR01790">
    <property type="entry name" value="SMP30FAMILY"/>
</dbReference>
<dbReference type="Proteomes" id="UP000451565">
    <property type="component" value="Unassembled WGS sequence"/>
</dbReference>
<feature type="binding site" evidence="3">
    <location>
        <position position="154"/>
    </location>
    <ligand>
        <name>a divalent metal cation</name>
        <dbReference type="ChEBI" id="CHEBI:60240"/>
    </ligand>
</feature>
<dbReference type="Gene3D" id="2.120.10.30">
    <property type="entry name" value="TolB, C-terminal domain"/>
    <property type="match status" value="1"/>
</dbReference>
<keyword evidence="3" id="KW-0479">Metal-binding</keyword>
<dbReference type="InterPro" id="IPR011042">
    <property type="entry name" value="6-blade_b-propeller_TolB-like"/>
</dbReference>
<evidence type="ECO:0000256" key="3">
    <source>
        <dbReference type="PIRSR" id="PIRSR605511-2"/>
    </source>
</evidence>
<evidence type="ECO:0000313" key="5">
    <source>
        <dbReference type="EMBL" id="MQQ99357.1"/>
    </source>
</evidence>
<dbReference type="InterPro" id="IPR013658">
    <property type="entry name" value="SGL"/>
</dbReference>
<feature type="active site" description="Proton donor/acceptor" evidence="2">
    <location>
        <position position="204"/>
    </location>
</feature>
<comment type="similarity">
    <text evidence="1">Belongs to the SMP-30/CGR1 family.</text>
</comment>
<dbReference type="InterPro" id="IPR005511">
    <property type="entry name" value="SMP-30"/>
</dbReference>
<keyword evidence="6" id="KW-1185">Reference proteome</keyword>
<dbReference type="Pfam" id="PF08450">
    <property type="entry name" value="SGL"/>
    <property type="match status" value="1"/>
</dbReference>
<feature type="domain" description="SMP-30/Gluconolactonase/LRE-like region" evidence="4">
    <location>
        <begin position="18"/>
        <end position="263"/>
    </location>
</feature>
<feature type="binding site" evidence="3">
    <location>
        <position position="106"/>
    </location>
    <ligand>
        <name>substrate</name>
    </ligand>
</feature>
<dbReference type="SUPFAM" id="SSF63829">
    <property type="entry name" value="Calcium-dependent phosphotriesterase"/>
    <property type="match status" value="1"/>
</dbReference>
<evidence type="ECO:0000313" key="6">
    <source>
        <dbReference type="Proteomes" id="UP000451565"/>
    </source>
</evidence>
<reference evidence="5 6" key="1">
    <citation type="submission" date="2019-10" db="EMBL/GenBank/DDBJ databases">
        <title>Glaciimonas soli sp. nov., a psychrophilic bacterium isolated from the forest soil of a high elevation mountain in Taiwan.</title>
        <authorList>
            <person name="Wang L.-T."/>
            <person name="Shieh W.Y."/>
        </authorList>
    </citation>
    <scope>NUCLEOTIDE SEQUENCE [LARGE SCALE GENOMIC DNA]</scope>
    <source>
        <strain evidence="5 6">GS1</strain>
    </source>
</reference>
<feature type="binding site" evidence="3">
    <location>
        <position position="204"/>
    </location>
    <ligand>
        <name>a divalent metal cation</name>
        <dbReference type="ChEBI" id="CHEBI:60240"/>
    </ligand>
</feature>
<dbReference type="GO" id="GO:0004341">
    <property type="term" value="F:gluconolactonase activity"/>
    <property type="evidence" value="ECO:0007669"/>
    <property type="project" value="TreeGrafter"/>
</dbReference>
<evidence type="ECO:0000259" key="4">
    <source>
        <dbReference type="Pfam" id="PF08450"/>
    </source>
</evidence>
<dbReference type="AlphaFoldDB" id="A0A843YPI0"/>
<proteinExistence type="inferred from homology"/>
<dbReference type="EMBL" id="WINI01000001">
    <property type="protein sequence ID" value="MQQ99357.1"/>
    <property type="molecule type" value="Genomic_DNA"/>
</dbReference>
<dbReference type="GO" id="GO:0019853">
    <property type="term" value="P:L-ascorbic acid biosynthetic process"/>
    <property type="evidence" value="ECO:0007669"/>
    <property type="project" value="TreeGrafter"/>
</dbReference>
<dbReference type="GO" id="GO:0005509">
    <property type="term" value="F:calcium ion binding"/>
    <property type="evidence" value="ECO:0007669"/>
    <property type="project" value="TreeGrafter"/>
</dbReference>
<name>A0A843YPI0_9BURK</name>
<sequence length="308" mass="33703">MSEAIATASLQFDGQNLLGEGIQWCQRKQRLLWTDILGATLWSHNPVTGATCSWRMPERLATFALTDDDDRLLLGLASQLAWFNFSDCAITSICTVEADLPHTRLNDGRCDRFGRFVFGTKSDAPDIARGCSFYRLNIDLTLEKLALPEVGISNSICFSPDGHTMYYCDSPSKTIRCCDYDTDGGTISNDRLFVSLLEEPGVPDGSIIDSAGYLWNAQWGGSRVVRYTPDGSIDRVIHVPVTQPSCVAFGAESLDTLYITSARESLSAAALSIELAAGGVFQLHLSDVRGLPEARFGGKRHSLFTTIL</sequence>
<dbReference type="OrthoDB" id="9775406at2"/>
<feature type="binding site" evidence="3">
    <location>
        <position position="20"/>
    </location>
    <ligand>
        <name>a divalent metal cation</name>
        <dbReference type="ChEBI" id="CHEBI:60240"/>
    </ligand>
</feature>
<protein>
    <submittedName>
        <fullName evidence="5">Gluconolaconase</fullName>
    </submittedName>
</protein>
<evidence type="ECO:0000256" key="1">
    <source>
        <dbReference type="ARBA" id="ARBA00008853"/>
    </source>
</evidence>
<keyword evidence="3" id="KW-0862">Zinc</keyword>
<dbReference type="PANTHER" id="PTHR10907">
    <property type="entry name" value="REGUCALCIN"/>
    <property type="match status" value="1"/>
</dbReference>
<evidence type="ECO:0000256" key="2">
    <source>
        <dbReference type="PIRSR" id="PIRSR605511-1"/>
    </source>
</evidence>
<dbReference type="PANTHER" id="PTHR10907:SF47">
    <property type="entry name" value="REGUCALCIN"/>
    <property type="match status" value="1"/>
</dbReference>
<dbReference type="RefSeq" id="WP_153232944.1">
    <property type="nucleotide sequence ID" value="NZ_WINI01000001.1"/>
</dbReference>
<gene>
    <name evidence="5" type="ORF">GEV47_01480</name>
</gene>
<comment type="cofactor">
    <cofactor evidence="3">
        <name>Zn(2+)</name>
        <dbReference type="ChEBI" id="CHEBI:29105"/>
    </cofactor>
    <text evidence="3">Binds 1 divalent metal cation per subunit.</text>
</comment>